<feature type="compositionally biased region" description="Polar residues" evidence="2">
    <location>
        <begin position="416"/>
        <end position="425"/>
    </location>
</feature>
<dbReference type="SUPFAM" id="SSF52087">
    <property type="entry name" value="CRAL/TRIO domain"/>
    <property type="match status" value="1"/>
</dbReference>
<accession>A0A1A9WJW7</accession>
<reference evidence="4" key="2">
    <citation type="submission" date="2020-05" db="UniProtKB">
        <authorList>
            <consortium name="EnsemblMetazoa"/>
        </authorList>
    </citation>
    <scope>IDENTIFICATION</scope>
    <source>
        <strain evidence="4">IAEA</strain>
    </source>
</reference>
<dbReference type="InterPro" id="IPR051336">
    <property type="entry name" value="RhoGEF_Guanine_NuclExch_SF"/>
</dbReference>
<dbReference type="InterPro" id="IPR036865">
    <property type="entry name" value="CRAL-TRIO_dom_sf"/>
</dbReference>
<reference evidence="5" key="1">
    <citation type="submission" date="2014-03" db="EMBL/GenBank/DDBJ databases">
        <authorList>
            <person name="Aksoy S."/>
            <person name="Warren W."/>
            <person name="Wilson R.K."/>
        </authorList>
    </citation>
    <scope>NUCLEOTIDE SEQUENCE [LARGE SCALE GENOMIC DNA]</scope>
    <source>
        <strain evidence="5">IAEA</strain>
    </source>
</reference>
<evidence type="ECO:0000256" key="1">
    <source>
        <dbReference type="ARBA" id="ARBA00022658"/>
    </source>
</evidence>
<protein>
    <submittedName>
        <fullName evidence="4">CRAL-TRIO domain-containing protein</fullName>
    </submittedName>
</protein>
<dbReference type="Proteomes" id="UP000091820">
    <property type="component" value="Unassembled WGS sequence"/>
</dbReference>
<sequence>MNPKRYNFPYAYATLYNQACDSLFLNRVDAETTTRNMVLFRLCQDGRHNDVESVLAESQAIVTHASQQQQRQQHMLESQCSVNSTTSIQTVLQQTVILQNSSTPKHAASTTNLNGPSLTQQQQTVISSNSNSLNNSQIITYAIEALPGLRHPSDSVNSLLEHIAPANMSSEGVLNIADVADLLHPQHAIITGGRSQEGCPLIIFPDNNNFATLEEVDYQKLILYLTSVPSLQDADLGFHLIIDRRKDKWTSVKTVLQRISIYFPGIIHVVYVLRPSGLFQKAISEVSTKFSKDEYRFRLVICSTLNDLHEYIEQKQLTSDMGGTLIYSHHEWIQQRISLEKFSSLTHQVSAELDIFIQAIHDTEFPNSVEATQKLLDDQGADYERLKEEILSAAKHGETLLNNIKSNDEIKEFSERTGNVSSIERSSAGQYQQQHSQQQQQQQSIQNFTIRHQIIYHQQYKLKKPQHYDDCRDYRRLLVQLEETERRFDEFWRTHRNRLQQCLELRRFEQSFRDLQSVFDNHLKNVSEMTEIGESVARVDCLTEETKTFEQLCSRDIDKAAETIVAGQQLIGSRGVYPWEIVQPKCDELQRICDIISERLKKRLEILHKNRELMERVEKANEWCANGVELLTSQRIEKCSTSAELAEQSLQEIQTFIASASDFKLSSPSEFKKIFLESTTPETKALVSQFRT</sequence>
<dbReference type="Gene3D" id="1.20.58.60">
    <property type="match status" value="1"/>
</dbReference>
<dbReference type="AlphaFoldDB" id="A0A1A9WJW7"/>
<keyword evidence="1" id="KW-0344">Guanine-nucleotide releasing factor</keyword>
<dbReference type="VEuPathDB" id="VectorBase:GBRI022426"/>
<evidence type="ECO:0000313" key="5">
    <source>
        <dbReference type="Proteomes" id="UP000091820"/>
    </source>
</evidence>
<name>A0A1A9WJW7_9MUSC</name>
<dbReference type="STRING" id="37001.A0A1A9WJW7"/>
<dbReference type="Pfam" id="PF23289">
    <property type="entry name" value="Spectrin_5"/>
    <property type="match status" value="1"/>
</dbReference>
<evidence type="ECO:0000313" key="4">
    <source>
        <dbReference type="EnsemblMetazoa" id="GBRI022426-PA"/>
    </source>
</evidence>
<dbReference type="SMART" id="SM00516">
    <property type="entry name" value="SEC14"/>
    <property type="match status" value="1"/>
</dbReference>
<keyword evidence="5" id="KW-1185">Reference proteome</keyword>
<dbReference type="GO" id="GO:0005085">
    <property type="term" value="F:guanyl-nucleotide exchange factor activity"/>
    <property type="evidence" value="ECO:0007669"/>
    <property type="project" value="UniProtKB-KW"/>
</dbReference>
<dbReference type="PANTHER" id="PTHR22826:SF211">
    <property type="entry name" value="LD43457P"/>
    <property type="match status" value="1"/>
</dbReference>
<proteinExistence type="predicted"/>
<dbReference type="SUPFAM" id="SSF46966">
    <property type="entry name" value="Spectrin repeat"/>
    <property type="match status" value="1"/>
</dbReference>
<dbReference type="PANTHER" id="PTHR22826">
    <property type="entry name" value="RHO GUANINE EXCHANGE FACTOR-RELATED"/>
    <property type="match status" value="1"/>
</dbReference>
<dbReference type="PROSITE" id="PS50191">
    <property type="entry name" value="CRAL_TRIO"/>
    <property type="match status" value="1"/>
</dbReference>
<dbReference type="Pfam" id="PF13716">
    <property type="entry name" value="CRAL_TRIO_2"/>
    <property type="match status" value="1"/>
</dbReference>
<organism evidence="4 5">
    <name type="scientific">Glossina brevipalpis</name>
    <dbReference type="NCBI Taxonomy" id="37001"/>
    <lineage>
        <taxon>Eukaryota</taxon>
        <taxon>Metazoa</taxon>
        <taxon>Ecdysozoa</taxon>
        <taxon>Arthropoda</taxon>
        <taxon>Hexapoda</taxon>
        <taxon>Insecta</taxon>
        <taxon>Pterygota</taxon>
        <taxon>Neoptera</taxon>
        <taxon>Endopterygota</taxon>
        <taxon>Diptera</taxon>
        <taxon>Brachycera</taxon>
        <taxon>Muscomorpha</taxon>
        <taxon>Hippoboscoidea</taxon>
        <taxon>Glossinidae</taxon>
        <taxon>Glossina</taxon>
    </lineage>
</organism>
<feature type="domain" description="CRAL-TRIO" evidence="3">
    <location>
        <begin position="178"/>
        <end position="329"/>
    </location>
</feature>
<dbReference type="InterPro" id="IPR056466">
    <property type="entry name" value="Spectrin_DBS"/>
</dbReference>
<dbReference type="InterPro" id="IPR001251">
    <property type="entry name" value="CRAL-TRIO_dom"/>
</dbReference>
<dbReference type="GO" id="GO:0005737">
    <property type="term" value="C:cytoplasm"/>
    <property type="evidence" value="ECO:0007669"/>
    <property type="project" value="TreeGrafter"/>
</dbReference>
<dbReference type="EnsemblMetazoa" id="GBRI022426-RA">
    <property type="protein sequence ID" value="GBRI022426-PA"/>
    <property type="gene ID" value="GBRI022426"/>
</dbReference>
<evidence type="ECO:0000256" key="2">
    <source>
        <dbReference type="SAM" id="MobiDB-lite"/>
    </source>
</evidence>
<dbReference type="Gene3D" id="3.40.525.10">
    <property type="entry name" value="CRAL-TRIO lipid binding domain"/>
    <property type="match status" value="1"/>
</dbReference>
<feature type="compositionally biased region" description="Low complexity" evidence="2">
    <location>
        <begin position="426"/>
        <end position="443"/>
    </location>
</feature>
<evidence type="ECO:0000259" key="3">
    <source>
        <dbReference type="PROSITE" id="PS50191"/>
    </source>
</evidence>
<dbReference type="CDD" id="cd00170">
    <property type="entry name" value="SEC14"/>
    <property type="match status" value="1"/>
</dbReference>
<feature type="region of interest" description="Disordered" evidence="2">
    <location>
        <begin position="415"/>
        <end position="443"/>
    </location>
</feature>